<comment type="caution">
    <text evidence="1">The sequence shown here is derived from an EMBL/GenBank/DDBJ whole genome shotgun (WGS) entry which is preliminary data.</text>
</comment>
<evidence type="ECO:0000313" key="1">
    <source>
        <dbReference type="EMBL" id="MFB9952076.1"/>
    </source>
</evidence>
<proteinExistence type="predicted"/>
<dbReference type="Proteomes" id="UP001589692">
    <property type="component" value="Unassembled WGS sequence"/>
</dbReference>
<accession>A0ABV6AN91</accession>
<keyword evidence="2" id="KW-1185">Reference proteome</keyword>
<dbReference type="EMBL" id="JBHMAA010000032">
    <property type="protein sequence ID" value="MFB9952076.1"/>
    <property type="molecule type" value="Genomic_DNA"/>
</dbReference>
<dbReference type="Gene3D" id="1.10.10.10">
    <property type="entry name" value="Winged helix-like DNA-binding domain superfamily/Winged helix DNA-binding domain"/>
    <property type="match status" value="1"/>
</dbReference>
<reference evidence="1 2" key="1">
    <citation type="submission" date="2024-09" db="EMBL/GenBank/DDBJ databases">
        <authorList>
            <person name="Sun Q."/>
            <person name="Mori K."/>
        </authorList>
    </citation>
    <scope>NUCLEOTIDE SEQUENCE [LARGE SCALE GENOMIC DNA]</scope>
    <source>
        <strain evidence="1 2">TBRC 4938</strain>
    </source>
</reference>
<gene>
    <name evidence="1" type="ORF">ACFFP0_24775</name>
</gene>
<protein>
    <submittedName>
        <fullName evidence="1">Helix-turn-helix domain-containing protein</fullName>
    </submittedName>
</protein>
<organism evidence="1 2">
    <name type="scientific">Rhizobium puerariae</name>
    <dbReference type="NCBI Taxonomy" id="1585791"/>
    <lineage>
        <taxon>Bacteria</taxon>
        <taxon>Pseudomonadati</taxon>
        <taxon>Pseudomonadota</taxon>
        <taxon>Alphaproteobacteria</taxon>
        <taxon>Hyphomicrobiales</taxon>
        <taxon>Rhizobiaceae</taxon>
        <taxon>Rhizobium/Agrobacterium group</taxon>
        <taxon>Rhizobium</taxon>
    </lineage>
</organism>
<sequence>MTASRCWLAAISPRPDRRLLLRGRCLRDYESISFNSAQAKKKALLSIWRKRSFTGMQNDQELSEAGHWYRDRDEWIRHVLGRPYLSPDCQRVGIFIAMHMNRRDNHTKHQQKTIAKDLGLSPSTVKRAVGKLIEEGLISKDQVQRGIRNRAVNHYRLIFAWQATF</sequence>
<name>A0ABV6AN91_9HYPH</name>
<dbReference type="Pfam" id="PF13730">
    <property type="entry name" value="HTH_36"/>
    <property type="match status" value="1"/>
</dbReference>
<dbReference type="InterPro" id="IPR036390">
    <property type="entry name" value="WH_DNA-bd_sf"/>
</dbReference>
<dbReference type="InterPro" id="IPR036388">
    <property type="entry name" value="WH-like_DNA-bd_sf"/>
</dbReference>
<evidence type="ECO:0000313" key="2">
    <source>
        <dbReference type="Proteomes" id="UP001589692"/>
    </source>
</evidence>
<dbReference type="RefSeq" id="WP_377264893.1">
    <property type="nucleotide sequence ID" value="NZ_JBHMAA010000032.1"/>
</dbReference>
<dbReference type="SUPFAM" id="SSF46785">
    <property type="entry name" value="Winged helix' DNA-binding domain"/>
    <property type="match status" value="1"/>
</dbReference>